<reference evidence="1 2" key="1">
    <citation type="submission" date="2016-10" db="EMBL/GenBank/DDBJ databases">
        <authorList>
            <person name="de Groot N.N."/>
        </authorList>
    </citation>
    <scope>NUCLEOTIDE SEQUENCE [LARGE SCALE GENOMIC DNA]</scope>
    <source>
        <strain evidence="1 2">ASO4-2</strain>
    </source>
</reference>
<organism evidence="1 2">
    <name type="scientific">Desulfonatronum thiosulfatophilum</name>
    <dbReference type="NCBI Taxonomy" id="617002"/>
    <lineage>
        <taxon>Bacteria</taxon>
        <taxon>Pseudomonadati</taxon>
        <taxon>Thermodesulfobacteriota</taxon>
        <taxon>Desulfovibrionia</taxon>
        <taxon>Desulfovibrionales</taxon>
        <taxon>Desulfonatronaceae</taxon>
        <taxon>Desulfonatronum</taxon>
    </lineage>
</organism>
<dbReference type="EMBL" id="FMXO01000007">
    <property type="protein sequence ID" value="SDB28265.1"/>
    <property type="molecule type" value="Genomic_DNA"/>
</dbReference>
<sequence>MTRGARIIVIIKCNLAEPAQKASMSVRKMGRYFTLFCEFLQKGKAMRKLFSSAFLGLALSILACSSSHANSGTYIDCIHGCPILIICSNCCNETFSDVLTKCNANQNRCEALCPPNTSKCLNPNVFGIETCLQQASKNLKCPQWKSVARPQAVLTRSAASECRFCYEDDR</sequence>
<gene>
    <name evidence="1" type="ORF">SAMN05660653_01336</name>
</gene>
<dbReference type="AlphaFoldDB" id="A0A1G6C5V2"/>
<evidence type="ECO:0000313" key="2">
    <source>
        <dbReference type="Proteomes" id="UP000198771"/>
    </source>
</evidence>
<protein>
    <submittedName>
        <fullName evidence="1">Uncharacterized protein</fullName>
    </submittedName>
</protein>
<keyword evidence="2" id="KW-1185">Reference proteome</keyword>
<evidence type="ECO:0000313" key="1">
    <source>
        <dbReference type="EMBL" id="SDB28265.1"/>
    </source>
</evidence>
<accession>A0A1G6C5V2</accession>
<proteinExistence type="predicted"/>
<dbReference type="Proteomes" id="UP000198771">
    <property type="component" value="Unassembled WGS sequence"/>
</dbReference>
<name>A0A1G6C5V2_9BACT</name>